<evidence type="ECO:0000313" key="2">
    <source>
        <dbReference type="Proteomes" id="UP000622166"/>
    </source>
</evidence>
<reference evidence="1" key="2">
    <citation type="submission" date="2020-09" db="EMBL/GenBank/DDBJ databases">
        <authorList>
            <person name="Sun Q."/>
            <person name="Ohkuma M."/>
        </authorList>
    </citation>
    <scope>NUCLEOTIDE SEQUENCE</scope>
    <source>
        <strain evidence="1">JCM 4815</strain>
    </source>
</reference>
<dbReference type="AlphaFoldDB" id="A0A918PJV1"/>
<dbReference type="Proteomes" id="UP000622166">
    <property type="component" value="Unassembled WGS sequence"/>
</dbReference>
<proteinExistence type="predicted"/>
<dbReference type="EMBL" id="BMVW01000006">
    <property type="protein sequence ID" value="GGZ13382.1"/>
    <property type="molecule type" value="Genomic_DNA"/>
</dbReference>
<comment type="caution">
    <text evidence="1">The sequence shown here is derived from an EMBL/GenBank/DDBJ whole genome shotgun (WGS) entry which is preliminary data.</text>
</comment>
<gene>
    <name evidence="1" type="ORF">GCM10010365_36530</name>
</gene>
<dbReference type="RefSeq" id="WP_229859061.1">
    <property type="nucleotide sequence ID" value="NZ_BMVW01000006.1"/>
</dbReference>
<keyword evidence="2" id="KW-1185">Reference proteome</keyword>
<name>A0A918PJV1_9ACTN</name>
<sequence>MANPIRHALYRALVLLLSLLIPATGRRRRLHGPRQLAPMAPRTLSGLRLLIRRTVPPGLFSPDRMKAPALLDDPSPLVRPYLLAHERRQQQQERRAALVLAMDGIDVGPWVIHGHRIGTPAGVAA</sequence>
<organism evidence="1 2">
    <name type="scientific">Streptomyces poonensis</name>
    <dbReference type="NCBI Taxonomy" id="68255"/>
    <lineage>
        <taxon>Bacteria</taxon>
        <taxon>Bacillati</taxon>
        <taxon>Actinomycetota</taxon>
        <taxon>Actinomycetes</taxon>
        <taxon>Kitasatosporales</taxon>
        <taxon>Streptomycetaceae</taxon>
        <taxon>Streptomyces</taxon>
    </lineage>
</organism>
<accession>A0A918PJV1</accession>
<protein>
    <submittedName>
        <fullName evidence="1">Uncharacterized protein</fullName>
    </submittedName>
</protein>
<reference evidence="1" key="1">
    <citation type="journal article" date="2014" name="Int. J. Syst. Evol. Microbiol.">
        <title>Complete genome sequence of Corynebacterium casei LMG S-19264T (=DSM 44701T), isolated from a smear-ripened cheese.</title>
        <authorList>
            <consortium name="US DOE Joint Genome Institute (JGI-PGF)"/>
            <person name="Walter F."/>
            <person name="Albersmeier A."/>
            <person name="Kalinowski J."/>
            <person name="Ruckert C."/>
        </authorList>
    </citation>
    <scope>NUCLEOTIDE SEQUENCE</scope>
    <source>
        <strain evidence="1">JCM 4815</strain>
    </source>
</reference>
<evidence type="ECO:0000313" key="1">
    <source>
        <dbReference type="EMBL" id="GGZ13382.1"/>
    </source>
</evidence>